<proteinExistence type="predicted"/>
<dbReference type="STRING" id="67801.A0A1B0BF74"/>
<protein>
    <submittedName>
        <fullName evidence="1">Uncharacterized protein</fullName>
    </submittedName>
</protein>
<name>A0A1B0BF74_9MUSC</name>
<reference evidence="2" key="1">
    <citation type="submission" date="2015-01" db="EMBL/GenBank/DDBJ databases">
        <authorList>
            <person name="Aksoy S."/>
            <person name="Warren W."/>
            <person name="Wilson R.K."/>
        </authorList>
    </citation>
    <scope>NUCLEOTIDE SEQUENCE [LARGE SCALE GENOMIC DNA]</scope>
    <source>
        <strain evidence="2">IAEA</strain>
    </source>
</reference>
<sequence>MQKVRSSIKTIQIRQIIMVHKGLSCKQEMVSNHLYDTLASFKFLVPVLLLPIVPTLRTLNKENLKQMILDYISWSLGCSLMGPVGVEQLVNEMKEVNLQSLTVTPSEEIKHFLEEFRLSSRSNKPGSSRRIIGSPRRLENAVPTNKNPHCVWRRRVQLHFGHRWHCAPLLF</sequence>
<dbReference type="VEuPathDB" id="VectorBase:GPPI028103"/>
<evidence type="ECO:0000313" key="1">
    <source>
        <dbReference type="EnsemblMetazoa" id="GPPI028103-PA"/>
    </source>
</evidence>
<keyword evidence="2" id="KW-1185">Reference proteome</keyword>
<dbReference type="EMBL" id="JXJN01013294">
    <property type="status" value="NOT_ANNOTATED_CDS"/>
    <property type="molecule type" value="Genomic_DNA"/>
</dbReference>
<dbReference type="Proteomes" id="UP000092460">
    <property type="component" value="Unassembled WGS sequence"/>
</dbReference>
<evidence type="ECO:0000313" key="2">
    <source>
        <dbReference type="Proteomes" id="UP000092460"/>
    </source>
</evidence>
<accession>A0A1B0BF74</accession>
<reference evidence="1" key="2">
    <citation type="submission" date="2020-05" db="UniProtKB">
        <authorList>
            <consortium name="EnsemblMetazoa"/>
        </authorList>
    </citation>
    <scope>IDENTIFICATION</scope>
    <source>
        <strain evidence="1">IAEA</strain>
    </source>
</reference>
<dbReference type="AlphaFoldDB" id="A0A1B0BF74"/>
<organism evidence="1 2">
    <name type="scientific">Glossina palpalis gambiensis</name>
    <dbReference type="NCBI Taxonomy" id="67801"/>
    <lineage>
        <taxon>Eukaryota</taxon>
        <taxon>Metazoa</taxon>
        <taxon>Ecdysozoa</taxon>
        <taxon>Arthropoda</taxon>
        <taxon>Hexapoda</taxon>
        <taxon>Insecta</taxon>
        <taxon>Pterygota</taxon>
        <taxon>Neoptera</taxon>
        <taxon>Endopterygota</taxon>
        <taxon>Diptera</taxon>
        <taxon>Brachycera</taxon>
        <taxon>Muscomorpha</taxon>
        <taxon>Hippoboscoidea</taxon>
        <taxon>Glossinidae</taxon>
        <taxon>Glossina</taxon>
    </lineage>
</organism>
<dbReference type="EnsemblMetazoa" id="GPPI028103-RA">
    <property type="protein sequence ID" value="GPPI028103-PA"/>
    <property type="gene ID" value="GPPI028103"/>
</dbReference>